<proteinExistence type="predicted"/>
<dbReference type="EMBL" id="CP042913">
    <property type="protein sequence ID" value="QEG33258.1"/>
    <property type="molecule type" value="Genomic_DNA"/>
</dbReference>
<dbReference type="KEGG" id="bgok:Pr1d_05190"/>
<keyword evidence="2" id="KW-1185">Reference proteome</keyword>
<dbReference type="Proteomes" id="UP000323917">
    <property type="component" value="Chromosome"/>
</dbReference>
<name>A0A5B9Q2L5_9BACT</name>
<organism evidence="1 2">
    <name type="scientific">Bythopirellula goksoeyrii</name>
    <dbReference type="NCBI Taxonomy" id="1400387"/>
    <lineage>
        <taxon>Bacteria</taxon>
        <taxon>Pseudomonadati</taxon>
        <taxon>Planctomycetota</taxon>
        <taxon>Planctomycetia</taxon>
        <taxon>Pirellulales</taxon>
        <taxon>Lacipirellulaceae</taxon>
        <taxon>Bythopirellula</taxon>
    </lineage>
</organism>
<dbReference type="AlphaFoldDB" id="A0A5B9Q2L5"/>
<evidence type="ECO:0000313" key="1">
    <source>
        <dbReference type="EMBL" id="QEG33258.1"/>
    </source>
</evidence>
<dbReference type="RefSeq" id="WP_148072052.1">
    <property type="nucleotide sequence ID" value="NZ_CP042913.1"/>
</dbReference>
<gene>
    <name evidence="1" type="ORF">Pr1d_05190</name>
</gene>
<evidence type="ECO:0000313" key="2">
    <source>
        <dbReference type="Proteomes" id="UP000323917"/>
    </source>
</evidence>
<reference evidence="1 2" key="1">
    <citation type="submission" date="2019-08" db="EMBL/GenBank/DDBJ databases">
        <title>Deep-cultivation of Planctomycetes and their phenomic and genomic characterization uncovers novel biology.</title>
        <authorList>
            <person name="Wiegand S."/>
            <person name="Jogler M."/>
            <person name="Boedeker C."/>
            <person name="Pinto D."/>
            <person name="Vollmers J."/>
            <person name="Rivas-Marin E."/>
            <person name="Kohn T."/>
            <person name="Peeters S.H."/>
            <person name="Heuer A."/>
            <person name="Rast P."/>
            <person name="Oberbeckmann S."/>
            <person name="Bunk B."/>
            <person name="Jeske O."/>
            <person name="Meyerdierks A."/>
            <person name="Storesund J.E."/>
            <person name="Kallscheuer N."/>
            <person name="Luecker S."/>
            <person name="Lage O.M."/>
            <person name="Pohl T."/>
            <person name="Merkel B.J."/>
            <person name="Hornburger P."/>
            <person name="Mueller R.-W."/>
            <person name="Bruemmer F."/>
            <person name="Labrenz M."/>
            <person name="Spormann A.M."/>
            <person name="Op den Camp H."/>
            <person name="Overmann J."/>
            <person name="Amann R."/>
            <person name="Jetten M.S.M."/>
            <person name="Mascher T."/>
            <person name="Medema M.H."/>
            <person name="Devos D.P."/>
            <person name="Kaster A.-K."/>
            <person name="Ovreas L."/>
            <person name="Rohde M."/>
            <person name="Galperin M.Y."/>
            <person name="Jogler C."/>
        </authorList>
    </citation>
    <scope>NUCLEOTIDE SEQUENCE [LARGE SCALE GENOMIC DNA]</scope>
    <source>
        <strain evidence="1 2">Pr1d</strain>
    </source>
</reference>
<protein>
    <submittedName>
        <fullName evidence="1">Uncharacterized protein</fullName>
    </submittedName>
</protein>
<sequence>MPEKLPSDITQRVIDDFGHEHATRILQHLLDKIPDGLANGTRHRHLRCILYLSEGDEVRLDEYIEMCLQDTRDVMLNAEYEGKGLVRKRDFDRPFGRANLE</sequence>
<dbReference type="OrthoDB" id="1452927at2"/>
<accession>A0A5B9Q2L5</accession>